<gene>
    <name evidence="2" type="ORF">BBI15_15775</name>
</gene>
<accession>A0A1C7EC08</accession>
<name>A0A1C7EC08_9BACL</name>
<feature type="transmembrane region" description="Helical" evidence="1">
    <location>
        <begin position="36"/>
        <end position="55"/>
    </location>
</feature>
<proteinExistence type="predicted"/>
<protein>
    <submittedName>
        <fullName evidence="2">Uncharacterized protein</fullName>
    </submittedName>
</protein>
<keyword evidence="1" id="KW-1133">Transmembrane helix</keyword>
<dbReference type="EMBL" id="CP016539">
    <property type="protein sequence ID" value="ANU21533.1"/>
    <property type="molecule type" value="Genomic_DNA"/>
</dbReference>
<feature type="transmembrane region" description="Helical" evidence="1">
    <location>
        <begin position="62"/>
        <end position="84"/>
    </location>
</feature>
<evidence type="ECO:0000256" key="1">
    <source>
        <dbReference type="SAM" id="Phobius"/>
    </source>
</evidence>
<feature type="transmembrane region" description="Helical" evidence="1">
    <location>
        <begin position="12"/>
        <end position="30"/>
    </location>
</feature>
<organism evidence="2 3">
    <name type="scientific">Planococcus plakortidis</name>
    <dbReference type="NCBI Taxonomy" id="1038856"/>
    <lineage>
        <taxon>Bacteria</taxon>
        <taxon>Bacillati</taxon>
        <taxon>Bacillota</taxon>
        <taxon>Bacilli</taxon>
        <taxon>Bacillales</taxon>
        <taxon>Caryophanaceae</taxon>
        <taxon>Planococcus</taxon>
    </lineage>
</organism>
<sequence>MTKYNDEELRMINQVLLGIFIALDFSYFLSLFYSPFPWFALAGTGVGIAMIVFFWSGTKYWLFIFALLFSTALFSLSNNFHAIFS</sequence>
<evidence type="ECO:0000313" key="3">
    <source>
        <dbReference type="Proteomes" id="UP000092650"/>
    </source>
</evidence>
<keyword evidence="3" id="KW-1185">Reference proteome</keyword>
<evidence type="ECO:0000313" key="2">
    <source>
        <dbReference type="EMBL" id="ANU21533.1"/>
    </source>
</evidence>
<dbReference type="AlphaFoldDB" id="A0A1C7EC08"/>
<dbReference type="Proteomes" id="UP000092650">
    <property type="component" value="Chromosome"/>
</dbReference>
<reference evidence="2" key="1">
    <citation type="submission" date="2016-10" db="EMBL/GenBank/DDBJ databases">
        <authorList>
            <person name="See-Too W.S."/>
        </authorList>
    </citation>
    <scope>NUCLEOTIDE SEQUENCE [LARGE SCALE GENOMIC DNA]</scope>
    <source>
        <strain evidence="2">DSM 23997</strain>
    </source>
</reference>
<dbReference type="RefSeq" id="WP_068872431.1">
    <property type="nucleotide sequence ID" value="NZ_CP016539.2"/>
</dbReference>
<keyword evidence="1" id="KW-0472">Membrane</keyword>
<dbReference type="STRING" id="1038856.BBI15_15775"/>
<keyword evidence="1" id="KW-0812">Transmembrane</keyword>
<dbReference type="KEGG" id="ppla:BBI15_15775"/>